<evidence type="ECO:0000313" key="2">
    <source>
        <dbReference type="Proteomes" id="UP000580250"/>
    </source>
</evidence>
<dbReference type="AlphaFoldDB" id="A0A6V7W7T1"/>
<dbReference type="EMBL" id="CAJEWN010000461">
    <property type="protein sequence ID" value="CAD2183246.1"/>
    <property type="molecule type" value="Genomic_DNA"/>
</dbReference>
<protein>
    <submittedName>
        <fullName evidence="1">Uncharacterized protein</fullName>
    </submittedName>
</protein>
<comment type="caution">
    <text evidence="1">The sequence shown here is derived from an EMBL/GenBank/DDBJ whole genome shotgun (WGS) entry which is preliminary data.</text>
</comment>
<reference evidence="1 2" key="1">
    <citation type="submission" date="2020-08" db="EMBL/GenBank/DDBJ databases">
        <authorList>
            <person name="Koutsovoulos G."/>
            <person name="Danchin GJ E."/>
        </authorList>
    </citation>
    <scope>NUCLEOTIDE SEQUENCE [LARGE SCALE GENOMIC DNA]</scope>
</reference>
<proteinExistence type="predicted"/>
<name>A0A6V7W7T1_MELEN</name>
<dbReference type="Proteomes" id="UP000580250">
    <property type="component" value="Unassembled WGS sequence"/>
</dbReference>
<gene>
    <name evidence="1" type="ORF">MENT_LOCUS35525</name>
</gene>
<evidence type="ECO:0000313" key="1">
    <source>
        <dbReference type="EMBL" id="CAD2183246.1"/>
    </source>
</evidence>
<sequence length="68" mass="8175">MDVNWGRECVFITQLPRPFKQFFFFARRAFSLFAEKYTHSIFVGSLFRSLKIKRVGAWDEMSYRKTAL</sequence>
<organism evidence="1 2">
    <name type="scientific">Meloidogyne enterolobii</name>
    <name type="common">Root-knot nematode worm</name>
    <name type="synonym">Meloidogyne mayaguensis</name>
    <dbReference type="NCBI Taxonomy" id="390850"/>
    <lineage>
        <taxon>Eukaryota</taxon>
        <taxon>Metazoa</taxon>
        <taxon>Ecdysozoa</taxon>
        <taxon>Nematoda</taxon>
        <taxon>Chromadorea</taxon>
        <taxon>Rhabditida</taxon>
        <taxon>Tylenchina</taxon>
        <taxon>Tylenchomorpha</taxon>
        <taxon>Tylenchoidea</taxon>
        <taxon>Meloidogynidae</taxon>
        <taxon>Meloidogyninae</taxon>
        <taxon>Meloidogyne</taxon>
    </lineage>
</organism>
<accession>A0A6V7W7T1</accession>